<evidence type="ECO:0000313" key="5">
    <source>
        <dbReference type="Proteomes" id="UP000494040"/>
    </source>
</evidence>
<keyword evidence="2" id="KW-0496">Mitochondrion</keyword>
<evidence type="ECO:0000313" key="4">
    <source>
        <dbReference type="EnsemblMetazoa" id="XP_024082092.1"/>
    </source>
</evidence>
<proteinExistence type="predicted"/>
<evidence type="ECO:0000256" key="3">
    <source>
        <dbReference type="ARBA" id="ARBA00023157"/>
    </source>
</evidence>
<comment type="subcellular location">
    <subcellularLocation>
        <location evidence="1">Mitochondrion</location>
    </subcellularLocation>
</comment>
<dbReference type="GO" id="GO:0005739">
    <property type="term" value="C:mitochondrion"/>
    <property type="evidence" value="ECO:0007669"/>
    <property type="project" value="UniProtKB-SubCell"/>
</dbReference>
<keyword evidence="3" id="KW-1015">Disulfide bond</keyword>
<name>A0A8I6SG98_CIMLE</name>
<dbReference type="Proteomes" id="UP000494040">
    <property type="component" value="Unassembled WGS sequence"/>
</dbReference>
<keyword evidence="5" id="KW-1185">Reference proteome</keyword>
<evidence type="ECO:0000256" key="2">
    <source>
        <dbReference type="ARBA" id="ARBA00023128"/>
    </source>
</evidence>
<dbReference type="GeneID" id="112126704"/>
<dbReference type="KEGG" id="clec:112126704"/>
<dbReference type="Gene3D" id="1.10.10.140">
    <property type="entry name" value="Cytochrome c oxidase, subunit VIb"/>
    <property type="match status" value="1"/>
</dbReference>
<dbReference type="InterPro" id="IPR036549">
    <property type="entry name" value="CX6/COA6-like_sf"/>
</dbReference>
<dbReference type="EnsemblMetazoa" id="XM_024226324.1">
    <property type="protein sequence ID" value="XP_024082092.1"/>
    <property type="gene ID" value="LOC112126704"/>
</dbReference>
<dbReference type="Pfam" id="PF02297">
    <property type="entry name" value="COX6B"/>
    <property type="match status" value="1"/>
</dbReference>
<evidence type="ECO:0000256" key="1">
    <source>
        <dbReference type="ARBA" id="ARBA00004173"/>
    </source>
</evidence>
<organism evidence="4 5">
    <name type="scientific">Cimex lectularius</name>
    <name type="common">Bed bug</name>
    <name type="synonym">Acanthia lectularia</name>
    <dbReference type="NCBI Taxonomy" id="79782"/>
    <lineage>
        <taxon>Eukaryota</taxon>
        <taxon>Metazoa</taxon>
        <taxon>Ecdysozoa</taxon>
        <taxon>Arthropoda</taxon>
        <taxon>Hexapoda</taxon>
        <taxon>Insecta</taxon>
        <taxon>Pterygota</taxon>
        <taxon>Neoptera</taxon>
        <taxon>Paraneoptera</taxon>
        <taxon>Hemiptera</taxon>
        <taxon>Heteroptera</taxon>
        <taxon>Panheteroptera</taxon>
        <taxon>Cimicomorpha</taxon>
        <taxon>Cimicidae</taxon>
        <taxon>Cimex</taxon>
    </lineage>
</organism>
<dbReference type="InterPro" id="IPR048280">
    <property type="entry name" value="COX6B-like"/>
</dbReference>
<dbReference type="OrthoDB" id="1107506at2759"/>
<dbReference type="RefSeq" id="XP_024082092.1">
    <property type="nucleotide sequence ID" value="XM_024226324.1"/>
</dbReference>
<reference evidence="4" key="1">
    <citation type="submission" date="2022-01" db="UniProtKB">
        <authorList>
            <consortium name="EnsemblMetazoa"/>
        </authorList>
    </citation>
    <scope>IDENTIFICATION</scope>
</reference>
<dbReference type="AlphaFoldDB" id="A0A8I6SG98"/>
<dbReference type="GO" id="GO:0045277">
    <property type="term" value="C:respiratory chain complex IV"/>
    <property type="evidence" value="ECO:0007669"/>
    <property type="project" value="InterPro"/>
</dbReference>
<dbReference type="SUPFAM" id="SSF47694">
    <property type="entry name" value="Cytochrome c oxidase subunit h"/>
    <property type="match status" value="1"/>
</dbReference>
<dbReference type="OMA" id="HRCAHYL"/>
<dbReference type="InterPro" id="IPR003213">
    <property type="entry name" value="Cyt_c_oxidase_su6B"/>
</dbReference>
<dbReference type="PANTHER" id="PTHR11387">
    <property type="entry name" value="CYTOCHROME C OXIDASE SUBUNIT 6B"/>
    <property type="match status" value="1"/>
</dbReference>
<protein>
    <submittedName>
        <fullName evidence="4">Uncharacterized protein</fullName>
    </submittedName>
</protein>
<accession>A0A8I6SG98</accession>
<sequence length="160" mass="18996">MTEVDIDGMLCEPKIKQHQEAEEQGGICPPDSRFLHQNKPKWCYAMFEDYERCLKHNSNKKTCQYFFSIYNQYCPKAWVEQWEEQVEKGIFPRDLTKEMGREFQLRGYMNPQGAGVFGKTTIYSVQFNRVPPHRPDKNSTIFNTLRCTHGVCKFFVLYWS</sequence>